<gene>
    <name evidence="8" type="ORF">E5Z56_09420</name>
</gene>
<sequence>MRYNSLNNYLRNKLGKKVYKISIDGGFTCPNRDGKISTGGCIFCSAKGSGDFATSKNLSITQQIEQGKERVRSKTKDNCFIAYFQAFTNTYAPIEVLESKFTEAINHKDIVALSVATRPDCVDEKVLSLLEKLNKIKPVWVELGLQTIKESSVDYIRRGYENSVYVDTATKLRNIGIEVITHIILGLPNESKLDMLRTVDFACKYSDGIKLQLLHILKGTDLLKDYEDSKFNALTMEQYIDILCDAVSIIPKNVIIHRLTGDGDKKILVAPLWSGNKKVVLNTINKTFEERNIIQGSKTLQDYI</sequence>
<dbReference type="CDD" id="cd01335">
    <property type="entry name" value="Radical_SAM"/>
    <property type="match status" value="1"/>
</dbReference>
<protein>
    <submittedName>
        <fullName evidence="8">TIGR01212 family radical SAM protein</fullName>
    </submittedName>
</protein>
<dbReference type="InterPro" id="IPR058240">
    <property type="entry name" value="rSAM_sf"/>
</dbReference>
<dbReference type="InterPro" id="IPR006638">
    <property type="entry name" value="Elp3/MiaA/NifB-like_rSAM"/>
</dbReference>
<evidence type="ECO:0000256" key="4">
    <source>
        <dbReference type="ARBA" id="ARBA00022723"/>
    </source>
</evidence>
<dbReference type="PANTHER" id="PTHR11135">
    <property type="entry name" value="HISTONE ACETYLTRANSFERASE-RELATED"/>
    <property type="match status" value="1"/>
</dbReference>
<evidence type="ECO:0000259" key="7">
    <source>
        <dbReference type="PROSITE" id="PS51918"/>
    </source>
</evidence>
<dbReference type="Gene3D" id="3.80.30.20">
    <property type="entry name" value="tm_1862 like domain"/>
    <property type="match status" value="1"/>
</dbReference>
<dbReference type="AlphaFoldDB" id="A0A4P8XY65"/>
<evidence type="ECO:0000313" key="8">
    <source>
        <dbReference type="EMBL" id="QCT08027.1"/>
    </source>
</evidence>
<keyword evidence="5" id="KW-0408">Iron</keyword>
<organism evidence="8 9">
    <name type="scientific">Ruminococcus bovis</name>
    <dbReference type="NCBI Taxonomy" id="2564099"/>
    <lineage>
        <taxon>Bacteria</taxon>
        <taxon>Bacillati</taxon>
        <taxon>Bacillota</taxon>
        <taxon>Clostridia</taxon>
        <taxon>Eubacteriales</taxon>
        <taxon>Oscillospiraceae</taxon>
        <taxon>Ruminococcus</taxon>
    </lineage>
</organism>
<dbReference type="PANTHER" id="PTHR11135:SF1">
    <property type="entry name" value="PROTEIN YHCC"/>
    <property type="match status" value="1"/>
</dbReference>
<keyword evidence="4" id="KW-0479">Metal-binding</keyword>
<dbReference type="KEGG" id="ruj:E5Z56_09420"/>
<feature type="domain" description="Radical SAM core" evidence="7">
    <location>
        <begin position="13"/>
        <end position="252"/>
    </location>
</feature>
<evidence type="ECO:0000256" key="5">
    <source>
        <dbReference type="ARBA" id="ARBA00023004"/>
    </source>
</evidence>
<dbReference type="Pfam" id="PF16199">
    <property type="entry name" value="Radical_SAM_C"/>
    <property type="match status" value="1"/>
</dbReference>
<evidence type="ECO:0000256" key="6">
    <source>
        <dbReference type="ARBA" id="ARBA00023014"/>
    </source>
</evidence>
<keyword evidence="2" id="KW-0004">4Fe-4S</keyword>
<dbReference type="InterPro" id="IPR039661">
    <property type="entry name" value="ELP3"/>
</dbReference>
<name>A0A4P8XY65_9FIRM</name>
<reference evidence="8 9" key="1">
    <citation type="submission" date="2019-04" db="EMBL/GenBank/DDBJ databases">
        <authorList>
            <person name="Embree M."/>
            <person name="Gaffney J.R."/>
        </authorList>
    </citation>
    <scope>NUCLEOTIDE SEQUENCE [LARGE SCALE GENOMIC DNA]</scope>
    <source>
        <strain evidence="8 9">JE7A12</strain>
    </source>
</reference>
<dbReference type="InterPro" id="IPR005911">
    <property type="entry name" value="YhcC-like"/>
</dbReference>
<dbReference type="SFLD" id="SFLDG01086">
    <property type="entry name" value="elongater_protein-like"/>
    <property type="match status" value="1"/>
</dbReference>
<dbReference type="EMBL" id="CP039381">
    <property type="protein sequence ID" value="QCT08027.1"/>
    <property type="molecule type" value="Genomic_DNA"/>
</dbReference>
<dbReference type="Proteomes" id="UP000301475">
    <property type="component" value="Chromosome"/>
</dbReference>
<comment type="cofactor">
    <cofactor evidence="1">
        <name>[4Fe-4S] cluster</name>
        <dbReference type="ChEBI" id="CHEBI:49883"/>
    </cofactor>
</comment>
<dbReference type="GO" id="GO:0003824">
    <property type="term" value="F:catalytic activity"/>
    <property type="evidence" value="ECO:0007669"/>
    <property type="project" value="InterPro"/>
</dbReference>
<keyword evidence="6" id="KW-0411">Iron-sulfur</keyword>
<proteinExistence type="predicted"/>
<dbReference type="InterPro" id="IPR007197">
    <property type="entry name" value="rSAM"/>
</dbReference>
<dbReference type="NCBIfam" id="TIGR01212">
    <property type="entry name" value="TIGR01212 family radical SAM protein"/>
    <property type="match status" value="1"/>
</dbReference>
<dbReference type="Pfam" id="PF04055">
    <property type="entry name" value="Radical_SAM"/>
    <property type="match status" value="1"/>
</dbReference>
<accession>A0A4P8XY65</accession>
<evidence type="ECO:0000256" key="1">
    <source>
        <dbReference type="ARBA" id="ARBA00001966"/>
    </source>
</evidence>
<dbReference type="SMART" id="SM00729">
    <property type="entry name" value="Elp3"/>
    <property type="match status" value="1"/>
</dbReference>
<dbReference type="InterPro" id="IPR032432">
    <property type="entry name" value="Radical_SAM_C"/>
</dbReference>
<dbReference type="SUPFAM" id="SSF102114">
    <property type="entry name" value="Radical SAM enzymes"/>
    <property type="match status" value="1"/>
</dbReference>
<keyword evidence="3" id="KW-0949">S-adenosyl-L-methionine</keyword>
<dbReference type="SFLD" id="SFLDS00029">
    <property type="entry name" value="Radical_SAM"/>
    <property type="match status" value="1"/>
</dbReference>
<dbReference type="SFLD" id="SFLDG01091">
    <property type="entry name" value="uncharacterized_CHP01210-like"/>
    <property type="match status" value="1"/>
</dbReference>
<dbReference type="PROSITE" id="PS51918">
    <property type="entry name" value="RADICAL_SAM"/>
    <property type="match status" value="1"/>
</dbReference>
<dbReference type="GO" id="GO:0046872">
    <property type="term" value="F:metal ion binding"/>
    <property type="evidence" value="ECO:0007669"/>
    <property type="project" value="UniProtKB-KW"/>
</dbReference>
<dbReference type="RefSeq" id="WP_138157984.1">
    <property type="nucleotide sequence ID" value="NZ_CP039381.1"/>
</dbReference>
<evidence type="ECO:0000256" key="3">
    <source>
        <dbReference type="ARBA" id="ARBA00022691"/>
    </source>
</evidence>
<dbReference type="OrthoDB" id="9801689at2"/>
<evidence type="ECO:0000256" key="2">
    <source>
        <dbReference type="ARBA" id="ARBA00022485"/>
    </source>
</evidence>
<evidence type="ECO:0000313" key="9">
    <source>
        <dbReference type="Proteomes" id="UP000301475"/>
    </source>
</evidence>
<keyword evidence="9" id="KW-1185">Reference proteome</keyword>
<dbReference type="InterPro" id="IPR023404">
    <property type="entry name" value="rSAM_horseshoe"/>
</dbReference>
<dbReference type="GO" id="GO:0051539">
    <property type="term" value="F:4 iron, 4 sulfur cluster binding"/>
    <property type="evidence" value="ECO:0007669"/>
    <property type="project" value="UniProtKB-KW"/>
</dbReference>